<evidence type="ECO:0000313" key="2">
    <source>
        <dbReference type="EMBL" id="KYD28186.1"/>
    </source>
</evidence>
<protein>
    <recommendedName>
        <fullName evidence="1">Gp28/Gp37-like domain-containing protein</fullName>
    </recommendedName>
</protein>
<name>A0A150MUS1_GEOSE</name>
<dbReference type="EMBL" id="LQYV01000031">
    <property type="protein sequence ID" value="KYD28186.1"/>
    <property type="molecule type" value="Genomic_DNA"/>
</dbReference>
<dbReference type="AlphaFoldDB" id="A0A150MUS1"/>
<evidence type="ECO:0000313" key="3">
    <source>
        <dbReference type="Proteomes" id="UP000075424"/>
    </source>
</evidence>
<sequence length="381" mass="43552">MKPVRILTPTLDLLAEIDNYESLLFTRRWHEVGEFELRINRHKRHTELLQRGNLIMLGASRNKVGIIRHREIALDENGKKTESWLVKGIALKGVAAQRLVVPPANDSHDRASGAAETVMKHYVNNHIVNPIDVKRKIVMIVLASDQQRGSSISWESRFKNLAEELVEISKASGLGWDVILDFERKKWVFDVFVGRDLTVNQSVNPPVIFSPQFESLKQLSFVESDFNYRNYGYIAGQGEGEDRRVVEVGEAEGLSRIETFIDARDISEEDENQQALPEAEIIAKLQERGQQKLSEFAEEFFLEGQILTNSPFKYEIDYDLGDIVTIQNREWGVTRDARITEIKEIYEPGGFQIEATFGESRPTLIKKLKQELAQISGEVRK</sequence>
<proteinExistence type="predicted"/>
<dbReference type="RefSeq" id="WP_061567262.1">
    <property type="nucleotide sequence ID" value="NZ_LQYV01000031.1"/>
</dbReference>
<dbReference type="Pfam" id="PF14594">
    <property type="entry name" value="Sipho_Gp37"/>
    <property type="match status" value="1"/>
</dbReference>
<dbReference type="InterPro" id="IPR029432">
    <property type="entry name" value="Gp28/Gp37-like_dom"/>
</dbReference>
<comment type="caution">
    <text evidence="2">The sequence shown here is derived from an EMBL/GenBank/DDBJ whole genome shotgun (WGS) entry which is preliminary data.</text>
</comment>
<organism evidence="2 3">
    <name type="scientific">Geobacillus stearothermophilus</name>
    <name type="common">Bacillus stearothermophilus</name>
    <dbReference type="NCBI Taxonomy" id="1422"/>
    <lineage>
        <taxon>Bacteria</taxon>
        <taxon>Bacillati</taxon>
        <taxon>Bacillota</taxon>
        <taxon>Bacilli</taxon>
        <taxon>Bacillales</taxon>
        <taxon>Anoxybacillaceae</taxon>
        <taxon>Geobacillus</taxon>
    </lineage>
</organism>
<gene>
    <name evidence="2" type="ORF">B4109_3087</name>
</gene>
<accession>A0A150MUS1</accession>
<reference evidence="2 3" key="1">
    <citation type="submission" date="2016-01" db="EMBL/GenBank/DDBJ databases">
        <title>Draft Genome Sequences of Seven Thermophilic Sporeformers Isolated from Foods.</title>
        <authorList>
            <person name="Berendsen E.M."/>
            <person name="Wells-Bennik M.H."/>
            <person name="Krawcyk A.O."/>
            <person name="De Jong A."/>
            <person name="Holsappel S."/>
            <person name="Eijlander R.T."/>
            <person name="Kuipers O.P."/>
        </authorList>
    </citation>
    <scope>NUCLEOTIDE SEQUENCE [LARGE SCALE GENOMIC DNA]</scope>
    <source>
        <strain evidence="2 3">B4109</strain>
    </source>
</reference>
<feature type="domain" description="Gp28/Gp37-like" evidence="1">
    <location>
        <begin position="3"/>
        <end position="359"/>
    </location>
</feature>
<dbReference type="PATRIC" id="fig|1422.18.peg.2575"/>
<dbReference type="Proteomes" id="UP000075424">
    <property type="component" value="Unassembled WGS sequence"/>
</dbReference>
<evidence type="ECO:0000259" key="1">
    <source>
        <dbReference type="Pfam" id="PF14594"/>
    </source>
</evidence>